<dbReference type="Gene3D" id="1.20.120.1630">
    <property type="match status" value="1"/>
</dbReference>
<protein>
    <recommendedName>
        <fullName evidence="4">Steroid 5-alpha reductase C-terminal domain-containing protein</fullName>
    </recommendedName>
</protein>
<evidence type="ECO:0000313" key="3">
    <source>
        <dbReference type="Proteomes" id="UP001497512"/>
    </source>
</evidence>
<organism evidence="2 3">
    <name type="scientific">Sphagnum troendelagicum</name>
    <dbReference type="NCBI Taxonomy" id="128251"/>
    <lineage>
        <taxon>Eukaryota</taxon>
        <taxon>Viridiplantae</taxon>
        <taxon>Streptophyta</taxon>
        <taxon>Embryophyta</taxon>
        <taxon>Bryophyta</taxon>
        <taxon>Sphagnophytina</taxon>
        <taxon>Sphagnopsida</taxon>
        <taxon>Sphagnales</taxon>
        <taxon>Sphagnaceae</taxon>
        <taxon>Sphagnum</taxon>
    </lineage>
</organism>
<feature type="transmembrane region" description="Helical" evidence="1">
    <location>
        <begin position="64"/>
        <end position="82"/>
    </location>
</feature>
<dbReference type="PROSITE" id="PS50244">
    <property type="entry name" value="S5A_REDUCTASE"/>
    <property type="match status" value="1"/>
</dbReference>
<keyword evidence="3" id="KW-1185">Reference proteome</keyword>
<feature type="transmembrane region" description="Helical" evidence="1">
    <location>
        <begin position="12"/>
        <end position="32"/>
    </location>
</feature>
<gene>
    <name evidence="2" type="ORF">CSSPTR1EN2_LOCUS16156</name>
</gene>
<accession>A0ABP0UI56</accession>
<dbReference type="Pfam" id="PF06966">
    <property type="entry name" value="DUF1295"/>
    <property type="match status" value="1"/>
</dbReference>
<keyword evidence="1" id="KW-0812">Transmembrane</keyword>
<keyword evidence="1" id="KW-1133">Transmembrane helix</keyword>
<name>A0ABP0UI56_9BRYO</name>
<feature type="transmembrane region" description="Helical" evidence="1">
    <location>
        <begin position="165"/>
        <end position="192"/>
    </location>
</feature>
<evidence type="ECO:0008006" key="4">
    <source>
        <dbReference type="Google" id="ProtNLM"/>
    </source>
</evidence>
<evidence type="ECO:0000313" key="2">
    <source>
        <dbReference type="EMBL" id="CAK9222537.1"/>
    </source>
</evidence>
<dbReference type="Proteomes" id="UP001497512">
    <property type="component" value="Chromosome 4"/>
</dbReference>
<reference evidence="2" key="1">
    <citation type="submission" date="2024-02" db="EMBL/GenBank/DDBJ databases">
        <authorList>
            <consortium name="ELIXIR-Norway"/>
            <consortium name="Elixir Norway"/>
        </authorList>
    </citation>
    <scope>NUCLEOTIDE SEQUENCE</scope>
</reference>
<dbReference type="EMBL" id="OZ019896">
    <property type="protein sequence ID" value="CAK9222537.1"/>
    <property type="molecule type" value="Genomic_DNA"/>
</dbReference>
<feature type="transmembrane region" description="Helical" evidence="1">
    <location>
        <begin position="198"/>
        <end position="219"/>
    </location>
</feature>
<proteinExistence type="predicted"/>
<keyword evidence="1" id="KW-0472">Membrane</keyword>
<dbReference type="PANTHER" id="PTHR32251:SF23">
    <property type="entry name" value="3-OXO-5-ALPHA-STEROID 4-DEHYDROGENASE (DUF1295)"/>
    <property type="match status" value="1"/>
</dbReference>
<dbReference type="InterPro" id="IPR010721">
    <property type="entry name" value="UstE-like"/>
</dbReference>
<sequence length="337" mass="39731">MVSSQEARSRNLRNAALAAIVPLPAILFYLSFLHLCPNGSNEEENQVLDQWGFRVCKLGENHPIAFLNIIVFFCFSVLFWIISLFQQSTWLVDPYWTIVPVMIGYYYSTHPHAKSDPWRSTTVMILLWVWNIRLEHSYFRREKWQWGATEDWRFADMRKQYQGHWWWASFFLCYISQQILLVGICLPLYAVFSSNAPWNMWDTLATLLCGTGIVISYFADSQLHRFVSKNENLKDLGVPTEPLLETGLWRYSRHPNYFGEQLWWWALALYAWNLGQGWLVVGTIVNSACMAKVTVMVEQRMMQKPSRATIYHNYQQSTSVWIPWFKLQPQKKAKKIM</sequence>
<dbReference type="PANTHER" id="PTHR32251">
    <property type="entry name" value="3-OXO-5-ALPHA-STEROID 4-DEHYDROGENASE"/>
    <property type="match status" value="1"/>
</dbReference>
<evidence type="ECO:0000256" key="1">
    <source>
        <dbReference type="SAM" id="Phobius"/>
    </source>
</evidence>